<keyword evidence="7" id="KW-0406">Ion transport</keyword>
<evidence type="ECO:0000256" key="9">
    <source>
        <dbReference type="SAM" id="Phobius"/>
    </source>
</evidence>
<dbReference type="Gene3D" id="1.20.1530.20">
    <property type="match status" value="1"/>
</dbReference>
<dbReference type="GO" id="GO:0015297">
    <property type="term" value="F:antiporter activity"/>
    <property type="evidence" value="ECO:0007669"/>
    <property type="project" value="UniProtKB-KW"/>
</dbReference>
<feature type="transmembrane region" description="Helical" evidence="9">
    <location>
        <begin position="287"/>
        <end position="306"/>
    </location>
</feature>
<accession>A0A2N3PZ16</accession>
<dbReference type="Proteomes" id="UP000233293">
    <property type="component" value="Unassembled WGS sequence"/>
</dbReference>
<dbReference type="Pfam" id="PF00999">
    <property type="entry name" value="Na_H_Exchanger"/>
    <property type="match status" value="1"/>
</dbReference>
<dbReference type="PANTHER" id="PTHR32507">
    <property type="entry name" value="NA(+)/H(+) ANTIPORTER 1"/>
    <property type="match status" value="1"/>
</dbReference>
<dbReference type="InterPro" id="IPR038770">
    <property type="entry name" value="Na+/solute_symporter_sf"/>
</dbReference>
<feature type="transmembrane region" description="Helical" evidence="9">
    <location>
        <begin position="37"/>
        <end position="58"/>
    </location>
</feature>
<keyword evidence="4" id="KW-1003">Cell membrane</keyword>
<comment type="caution">
    <text evidence="11">The sequence shown here is derived from an EMBL/GenBank/DDBJ whole genome shotgun (WGS) entry which is preliminary data.</text>
</comment>
<sequence length="408" mass="43076">MGSTEAAKEILLNVGIILAVGTFFAVVAQRIKLPDVAIYLLVGIALGPGMLGWVNIPAASTTNQIILIFGASYLLFDGGASLRFAVLKEVWITIVILAVPGVVVTALITAAAAHYLLGLPMIVALLLGNAIASTDPATLVPVFKQVHVKDRIAQTVISESAFNDATGAVMTFGVLAVAMGSGEVSLGHSVLDFIRQTAIGLGAGVIIGYAAAFLVAHSKYGHFAEFAPAVSILAAIATYLLADRMDGSGFMAVFVLGMIVGNRRSFGFAMPGRHEDSFDSWIGNQTAMLRMFVFILLGSQVDFAVMNRNLAGGVAVVAVFMLVARPVTVFLCATPDRRAKWSLKELLFMCWVRETGVIPAALAGMLVGMKAPGADVIASVTFIAVLMTILIQATTTKWLARKFDLLVE</sequence>
<keyword evidence="12" id="KW-1185">Reference proteome</keyword>
<keyword evidence="3" id="KW-0050">Antiport</keyword>
<evidence type="ECO:0000313" key="12">
    <source>
        <dbReference type="Proteomes" id="UP000233293"/>
    </source>
</evidence>
<dbReference type="OrthoDB" id="9774146at2"/>
<feature type="transmembrane region" description="Helical" evidence="9">
    <location>
        <begin position="193"/>
        <end position="216"/>
    </location>
</feature>
<evidence type="ECO:0000256" key="5">
    <source>
        <dbReference type="ARBA" id="ARBA00022692"/>
    </source>
</evidence>
<protein>
    <submittedName>
        <fullName evidence="11">Pesticidal protein Cry5Ba</fullName>
    </submittedName>
</protein>
<name>A0A2N3PZ16_9PROT</name>
<feature type="transmembrane region" description="Helical" evidence="9">
    <location>
        <begin position="65"/>
        <end position="84"/>
    </location>
</feature>
<organism evidence="11 12">
    <name type="scientific">Telmatospirillum siberiense</name>
    <dbReference type="NCBI Taxonomy" id="382514"/>
    <lineage>
        <taxon>Bacteria</taxon>
        <taxon>Pseudomonadati</taxon>
        <taxon>Pseudomonadota</taxon>
        <taxon>Alphaproteobacteria</taxon>
        <taxon>Rhodospirillales</taxon>
        <taxon>Rhodospirillaceae</taxon>
        <taxon>Telmatospirillum</taxon>
    </lineage>
</organism>
<comment type="subcellular location">
    <subcellularLocation>
        <location evidence="1">Cell membrane</location>
        <topology evidence="1">Multi-pass membrane protein</topology>
    </subcellularLocation>
</comment>
<dbReference type="GO" id="GO:1902600">
    <property type="term" value="P:proton transmembrane transport"/>
    <property type="evidence" value="ECO:0007669"/>
    <property type="project" value="InterPro"/>
</dbReference>
<keyword evidence="2" id="KW-0813">Transport</keyword>
<dbReference type="InterPro" id="IPR006153">
    <property type="entry name" value="Cation/H_exchanger_TM"/>
</dbReference>
<feature type="transmembrane region" description="Helical" evidence="9">
    <location>
        <begin position="346"/>
        <end position="367"/>
    </location>
</feature>
<feature type="transmembrane region" description="Helical" evidence="9">
    <location>
        <begin position="12"/>
        <end position="31"/>
    </location>
</feature>
<keyword evidence="5 9" id="KW-0812">Transmembrane</keyword>
<evidence type="ECO:0000313" key="11">
    <source>
        <dbReference type="EMBL" id="PKU25625.1"/>
    </source>
</evidence>
<dbReference type="PANTHER" id="PTHR32507:SF0">
    <property type="entry name" value="NA(+)_H(+) ANTIPORTER 2-RELATED"/>
    <property type="match status" value="1"/>
</dbReference>
<reference evidence="12" key="1">
    <citation type="submission" date="2017-12" db="EMBL/GenBank/DDBJ databases">
        <title>Draft genome sequence of Telmatospirillum siberiense 26-4b1T, an acidotolerant peatland alphaproteobacterium potentially involved in sulfur cycling.</title>
        <authorList>
            <person name="Hausmann B."/>
            <person name="Pjevac P."/>
            <person name="Schreck K."/>
            <person name="Herbold C.W."/>
            <person name="Daims H."/>
            <person name="Wagner M."/>
            <person name="Pester M."/>
            <person name="Loy A."/>
        </authorList>
    </citation>
    <scope>NUCLEOTIDE SEQUENCE [LARGE SCALE GENOMIC DNA]</scope>
    <source>
        <strain evidence="12">26-4b1</strain>
    </source>
</reference>
<feature type="transmembrane region" description="Helical" evidence="9">
    <location>
        <begin position="373"/>
        <end position="393"/>
    </location>
</feature>
<evidence type="ECO:0000256" key="3">
    <source>
        <dbReference type="ARBA" id="ARBA00022449"/>
    </source>
</evidence>
<gene>
    <name evidence="11" type="ORF">CWS72_06090</name>
</gene>
<feature type="transmembrane region" description="Helical" evidence="9">
    <location>
        <begin position="223"/>
        <end position="242"/>
    </location>
</feature>
<evidence type="ECO:0000256" key="2">
    <source>
        <dbReference type="ARBA" id="ARBA00022448"/>
    </source>
</evidence>
<feature type="transmembrane region" description="Helical" evidence="9">
    <location>
        <begin position="312"/>
        <end position="334"/>
    </location>
</feature>
<evidence type="ECO:0000256" key="1">
    <source>
        <dbReference type="ARBA" id="ARBA00004651"/>
    </source>
</evidence>
<feature type="domain" description="Cation/H+ exchanger transmembrane" evidence="10">
    <location>
        <begin position="20"/>
        <end position="402"/>
    </location>
</feature>
<evidence type="ECO:0000256" key="7">
    <source>
        <dbReference type="ARBA" id="ARBA00023065"/>
    </source>
</evidence>
<dbReference type="EMBL" id="PIUM01000004">
    <property type="protein sequence ID" value="PKU25625.1"/>
    <property type="molecule type" value="Genomic_DNA"/>
</dbReference>
<feature type="transmembrane region" description="Helical" evidence="9">
    <location>
        <begin position="90"/>
        <end position="108"/>
    </location>
</feature>
<keyword evidence="6 9" id="KW-1133">Transmembrane helix</keyword>
<feature type="transmembrane region" description="Helical" evidence="9">
    <location>
        <begin position="248"/>
        <end position="266"/>
    </location>
</feature>
<keyword evidence="8 9" id="KW-0472">Membrane</keyword>
<dbReference type="RefSeq" id="WP_101249680.1">
    <property type="nucleotide sequence ID" value="NZ_PIUM01000004.1"/>
</dbReference>
<evidence type="ECO:0000259" key="10">
    <source>
        <dbReference type="Pfam" id="PF00999"/>
    </source>
</evidence>
<dbReference type="GO" id="GO:0005886">
    <property type="term" value="C:plasma membrane"/>
    <property type="evidence" value="ECO:0007669"/>
    <property type="project" value="UniProtKB-SubCell"/>
</dbReference>
<feature type="transmembrane region" description="Helical" evidence="9">
    <location>
        <begin position="115"/>
        <end position="132"/>
    </location>
</feature>
<dbReference type="AlphaFoldDB" id="A0A2N3PZ16"/>
<evidence type="ECO:0000256" key="8">
    <source>
        <dbReference type="ARBA" id="ARBA00023136"/>
    </source>
</evidence>
<evidence type="ECO:0000256" key="4">
    <source>
        <dbReference type="ARBA" id="ARBA00022475"/>
    </source>
</evidence>
<proteinExistence type="predicted"/>
<evidence type="ECO:0000256" key="6">
    <source>
        <dbReference type="ARBA" id="ARBA00022989"/>
    </source>
</evidence>